<dbReference type="EMBL" id="NPBV01000002">
    <property type="protein sequence ID" value="PAD22675.1"/>
    <property type="molecule type" value="Genomic_DNA"/>
</dbReference>
<dbReference type="Proteomes" id="UP000216013">
    <property type="component" value="Unassembled WGS sequence"/>
</dbReference>
<proteinExistence type="predicted"/>
<dbReference type="AlphaFoldDB" id="A0A268AEY2"/>
<evidence type="ECO:0000256" key="1">
    <source>
        <dbReference type="SAM" id="MobiDB-lite"/>
    </source>
</evidence>
<organism evidence="2 3">
    <name type="scientific">Terribacillus saccharophilus</name>
    <dbReference type="NCBI Taxonomy" id="361277"/>
    <lineage>
        <taxon>Bacteria</taxon>
        <taxon>Bacillati</taxon>
        <taxon>Bacillota</taxon>
        <taxon>Bacilli</taxon>
        <taxon>Bacillales</taxon>
        <taxon>Bacillaceae</taxon>
        <taxon>Terribacillus</taxon>
    </lineage>
</organism>
<evidence type="ECO:0000313" key="3">
    <source>
        <dbReference type="Proteomes" id="UP000216013"/>
    </source>
</evidence>
<comment type="caution">
    <text evidence="2">The sequence shown here is derived from an EMBL/GenBank/DDBJ whole genome shotgun (WGS) entry which is preliminary data.</text>
</comment>
<reference evidence="2 3" key="1">
    <citation type="submission" date="2017-07" db="EMBL/GenBank/DDBJ databases">
        <title>Isolation and whole genome analysis of endospore-forming bacteria from heroin.</title>
        <authorList>
            <person name="Kalinowski J."/>
            <person name="Ahrens B."/>
            <person name="Al-Dilaimi A."/>
            <person name="Winkler A."/>
            <person name="Wibberg D."/>
            <person name="Schleenbecker U."/>
            <person name="Ruckert C."/>
            <person name="Wolfel R."/>
            <person name="Grass G."/>
        </authorList>
    </citation>
    <scope>NUCLEOTIDE SEQUENCE [LARGE SCALE GENOMIC DNA]</scope>
    <source>
        <strain evidence="2 3">7528</strain>
    </source>
</reference>
<accession>A0A268AEY2</accession>
<feature type="region of interest" description="Disordered" evidence="1">
    <location>
        <begin position="45"/>
        <end position="64"/>
    </location>
</feature>
<gene>
    <name evidence="2" type="ORF">CHH64_02895</name>
</gene>
<name>A0A268AEY2_9BACI</name>
<sequence>MELDSKEKRRKPFRNGEGSEKARSKVIFLTQGFIASGAVPGFRSWTAPPSKNTRPKRRKACHQRHAFYIWGNKKKEDRGEGG</sequence>
<feature type="compositionally biased region" description="Basic residues" evidence="1">
    <location>
        <begin position="53"/>
        <end position="64"/>
    </location>
</feature>
<protein>
    <submittedName>
        <fullName evidence="2">Uncharacterized protein</fullName>
    </submittedName>
</protein>
<feature type="region of interest" description="Disordered" evidence="1">
    <location>
        <begin position="1"/>
        <end position="21"/>
    </location>
</feature>
<evidence type="ECO:0000313" key="2">
    <source>
        <dbReference type="EMBL" id="PAD22675.1"/>
    </source>
</evidence>